<dbReference type="InterPro" id="IPR036397">
    <property type="entry name" value="RNaseH_sf"/>
</dbReference>
<dbReference type="AlphaFoldDB" id="A0A9W6XHG2"/>
<evidence type="ECO:0000313" key="3">
    <source>
        <dbReference type="EMBL" id="GMF39334.1"/>
    </source>
</evidence>
<dbReference type="SUPFAM" id="SSF53098">
    <property type="entry name" value="Ribonuclease H-like"/>
    <property type="match status" value="1"/>
</dbReference>
<name>A0A9W6XHG2_9STRA</name>
<feature type="region of interest" description="Disordered" evidence="1">
    <location>
        <begin position="332"/>
        <end position="351"/>
    </location>
</feature>
<dbReference type="EMBL" id="BSXT01001157">
    <property type="protein sequence ID" value="GMF39334.1"/>
    <property type="molecule type" value="Genomic_DNA"/>
</dbReference>
<keyword evidence="4" id="KW-1185">Reference proteome</keyword>
<protein>
    <submittedName>
        <fullName evidence="3">Unnamed protein product</fullName>
    </submittedName>
</protein>
<evidence type="ECO:0000313" key="4">
    <source>
        <dbReference type="Proteomes" id="UP001165121"/>
    </source>
</evidence>
<dbReference type="Pfam" id="PF13456">
    <property type="entry name" value="RVT_3"/>
    <property type="match status" value="1"/>
</dbReference>
<dbReference type="Proteomes" id="UP001165121">
    <property type="component" value="Unassembled WGS sequence"/>
</dbReference>
<comment type="caution">
    <text evidence="3">The sequence shown here is derived from an EMBL/GenBank/DDBJ whole genome shotgun (WGS) entry which is preliminary data.</text>
</comment>
<dbReference type="InterPro" id="IPR002156">
    <property type="entry name" value="RNaseH_domain"/>
</dbReference>
<dbReference type="GO" id="GO:0003676">
    <property type="term" value="F:nucleic acid binding"/>
    <property type="evidence" value="ECO:0007669"/>
    <property type="project" value="InterPro"/>
</dbReference>
<dbReference type="GO" id="GO:0004523">
    <property type="term" value="F:RNA-DNA hybrid ribonuclease activity"/>
    <property type="evidence" value="ECO:0007669"/>
    <property type="project" value="InterPro"/>
</dbReference>
<dbReference type="InterPro" id="IPR012337">
    <property type="entry name" value="RNaseH-like_sf"/>
</dbReference>
<sequence>MPHHAGVDLILSTEFMIPAGIKLDMYNSTARLPDEVEIPLIRSRSAWLTAVDNSTTDPAEFERSANEIDLEDYAHELAFLPDLAASSSSVLDYGDSNVVCSALVTRLHAIFYKLNSKSLYGRAVSFAVLLSPYHLKVKRFREDDGDFDQLLQATVTPHIGLNESLSHLAPPSKNSDTVRLDPELLYAHVPREFVGYVLSFDGSVKTEKNGGYGSCSWILWSLPSWDIVIAASAHLPSTTVNIAENTGMNNGVMAALERGLTDLIIVGDAQLAIQQSMGVVACKKDALQLELARHKKGTDELSLVRYLHVLRHYNAAANSLATEALVRGKPSEFEDEANKDSAGISQNTGLHDKVANSTNLRAEGLQFELPRASTRVRRVEDQAEVEVSEGRIPDATDIDPMVVQAERRSVSLKLKTENSDGLTLTPSCGESSIA</sequence>
<organism evidence="3 4">
    <name type="scientific">Phytophthora fragariaefolia</name>
    <dbReference type="NCBI Taxonomy" id="1490495"/>
    <lineage>
        <taxon>Eukaryota</taxon>
        <taxon>Sar</taxon>
        <taxon>Stramenopiles</taxon>
        <taxon>Oomycota</taxon>
        <taxon>Peronosporomycetes</taxon>
        <taxon>Peronosporales</taxon>
        <taxon>Peronosporaceae</taxon>
        <taxon>Phytophthora</taxon>
    </lineage>
</organism>
<accession>A0A9W6XHG2</accession>
<gene>
    <name evidence="3" type="ORF">Pfra01_001165700</name>
</gene>
<proteinExistence type="predicted"/>
<reference evidence="3" key="1">
    <citation type="submission" date="2023-04" db="EMBL/GenBank/DDBJ databases">
        <title>Phytophthora fragariaefolia NBRC 109709.</title>
        <authorList>
            <person name="Ichikawa N."/>
            <person name="Sato H."/>
            <person name="Tonouchi N."/>
        </authorList>
    </citation>
    <scope>NUCLEOTIDE SEQUENCE</scope>
    <source>
        <strain evidence="3">NBRC 109709</strain>
    </source>
</reference>
<dbReference type="Gene3D" id="3.30.420.10">
    <property type="entry name" value="Ribonuclease H-like superfamily/Ribonuclease H"/>
    <property type="match status" value="1"/>
</dbReference>
<feature type="domain" description="RNase H type-1" evidence="2">
    <location>
        <begin position="200"/>
        <end position="324"/>
    </location>
</feature>
<evidence type="ECO:0000256" key="1">
    <source>
        <dbReference type="SAM" id="MobiDB-lite"/>
    </source>
</evidence>
<dbReference type="OrthoDB" id="2016287at2759"/>
<evidence type="ECO:0000259" key="2">
    <source>
        <dbReference type="Pfam" id="PF13456"/>
    </source>
</evidence>